<dbReference type="InterPro" id="IPR036271">
    <property type="entry name" value="Tet_transcr_reg_TetR-rel_C_sf"/>
</dbReference>
<dbReference type="RefSeq" id="WP_201801464.1">
    <property type="nucleotide sequence ID" value="NZ_JAERRI010000001.1"/>
</dbReference>
<gene>
    <name evidence="4" type="ORF">JK360_02755</name>
</gene>
<sequence>MRKSAEEARRTRDRIVGVAVSRASTLGLSGLTIGALAETLNMSKAGVVGPFGSRGELQLATLDRAVAMFLEAVVAPGRAAGTGLPCLHAVIDAWCAYLLQSPFPNGCFVTAASCELDGQPGELRARLHDAVTRWRRFLAEQITAAQAAGDLAPDLDPEDLVSTLTGIAMAANQEIQLLGDERAASRARRLMRTALASHRPGPAAQARTEAP</sequence>
<keyword evidence="5" id="KW-1185">Reference proteome</keyword>
<protein>
    <submittedName>
        <fullName evidence="4">TetR/AcrR family transcriptional regulator</fullName>
    </submittedName>
</protein>
<feature type="domain" description="Tetracyclin repressor-like C-terminal" evidence="3">
    <location>
        <begin position="83"/>
        <end position="190"/>
    </location>
</feature>
<dbReference type="Proteomes" id="UP000629371">
    <property type="component" value="Unassembled WGS sequence"/>
</dbReference>
<keyword evidence="1" id="KW-0805">Transcription regulation</keyword>
<dbReference type="Pfam" id="PF16925">
    <property type="entry name" value="TetR_C_13"/>
    <property type="match status" value="1"/>
</dbReference>
<dbReference type="SUPFAM" id="SSF48498">
    <property type="entry name" value="Tetracyclin repressor-like, C-terminal domain"/>
    <property type="match status" value="1"/>
</dbReference>
<evidence type="ECO:0000313" key="5">
    <source>
        <dbReference type="Proteomes" id="UP000629371"/>
    </source>
</evidence>
<dbReference type="Gene3D" id="1.10.357.10">
    <property type="entry name" value="Tetracycline Repressor, domain 2"/>
    <property type="match status" value="1"/>
</dbReference>
<evidence type="ECO:0000256" key="1">
    <source>
        <dbReference type="ARBA" id="ARBA00023015"/>
    </source>
</evidence>
<dbReference type="EMBL" id="JAERRI010000001">
    <property type="protein sequence ID" value="MBL1088320.1"/>
    <property type="molecule type" value="Genomic_DNA"/>
</dbReference>
<evidence type="ECO:0000259" key="3">
    <source>
        <dbReference type="Pfam" id="PF16925"/>
    </source>
</evidence>
<dbReference type="Gene3D" id="1.10.10.60">
    <property type="entry name" value="Homeodomain-like"/>
    <property type="match status" value="1"/>
</dbReference>
<reference evidence="4 5" key="1">
    <citation type="submission" date="2021-01" db="EMBL/GenBank/DDBJ databases">
        <title>WGS of actinomycetes isolated from Thailand.</title>
        <authorList>
            <person name="Thawai C."/>
        </authorList>
    </citation>
    <scope>NUCLEOTIDE SEQUENCE [LARGE SCALE GENOMIC DNA]</scope>
    <source>
        <strain evidence="4 5">CH9-7</strain>
    </source>
</reference>
<dbReference type="PANTHER" id="PTHR47506:SF6">
    <property type="entry name" value="HTH-TYPE TRANSCRIPTIONAL REPRESSOR NEMR"/>
    <property type="match status" value="1"/>
</dbReference>
<dbReference type="PANTHER" id="PTHR47506">
    <property type="entry name" value="TRANSCRIPTIONAL REGULATORY PROTEIN"/>
    <property type="match status" value="1"/>
</dbReference>
<dbReference type="InterPro" id="IPR011075">
    <property type="entry name" value="TetR_C"/>
</dbReference>
<keyword evidence="2" id="KW-0804">Transcription</keyword>
<evidence type="ECO:0000256" key="2">
    <source>
        <dbReference type="ARBA" id="ARBA00023163"/>
    </source>
</evidence>
<evidence type="ECO:0000313" key="4">
    <source>
        <dbReference type="EMBL" id="MBL1088320.1"/>
    </source>
</evidence>
<name>A0ABS1MLQ1_9ACTN</name>
<proteinExistence type="predicted"/>
<dbReference type="SUPFAM" id="SSF46689">
    <property type="entry name" value="Homeodomain-like"/>
    <property type="match status" value="1"/>
</dbReference>
<comment type="caution">
    <text evidence="4">The sequence shown here is derived from an EMBL/GenBank/DDBJ whole genome shotgun (WGS) entry which is preliminary data.</text>
</comment>
<accession>A0ABS1MLQ1</accession>
<organism evidence="4 5">
    <name type="scientific">Streptomyces siderophoricus</name>
    <dbReference type="NCBI Taxonomy" id="2802281"/>
    <lineage>
        <taxon>Bacteria</taxon>
        <taxon>Bacillati</taxon>
        <taxon>Actinomycetota</taxon>
        <taxon>Actinomycetes</taxon>
        <taxon>Kitasatosporales</taxon>
        <taxon>Streptomycetaceae</taxon>
        <taxon>Streptomyces</taxon>
    </lineage>
</organism>
<dbReference type="InterPro" id="IPR009057">
    <property type="entry name" value="Homeodomain-like_sf"/>
</dbReference>